<dbReference type="Pfam" id="PF26016">
    <property type="entry name" value="ExoI_C"/>
    <property type="match status" value="1"/>
</dbReference>
<dbReference type="InterPro" id="IPR013520">
    <property type="entry name" value="Ribonucl_H"/>
</dbReference>
<accession>A0ABT1CN89</accession>
<evidence type="ECO:0000313" key="4">
    <source>
        <dbReference type="Proteomes" id="UP001320715"/>
    </source>
</evidence>
<evidence type="ECO:0000259" key="1">
    <source>
        <dbReference type="PROSITE" id="PS51784"/>
    </source>
</evidence>
<feature type="domain" description="ExoI SH3-like" evidence="1">
    <location>
        <begin position="194"/>
        <end position="334"/>
    </location>
</feature>
<dbReference type="InterPro" id="IPR012337">
    <property type="entry name" value="RNaseH-like_sf"/>
</dbReference>
<protein>
    <submittedName>
        <fullName evidence="3">Uncharacterized protein</fullName>
    </submittedName>
</protein>
<dbReference type="Proteomes" id="UP001320715">
    <property type="component" value="Unassembled WGS sequence"/>
</dbReference>
<comment type="caution">
    <text evidence="3">The sequence shown here is derived from an EMBL/GenBank/DDBJ whole genome shotgun (WGS) entry which is preliminary data.</text>
</comment>
<dbReference type="Gene3D" id="1.20.1280.70">
    <property type="entry name" value="Exonuclease ExoI, domain 3"/>
    <property type="match status" value="1"/>
</dbReference>
<organism evidence="3 4">
    <name type="scientific">Hoeflea alexandrii</name>
    <dbReference type="NCBI Taxonomy" id="288436"/>
    <lineage>
        <taxon>Bacteria</taxon>
        <taxon>Pseudomonadati</taxon>
        <taxon>Pseudomonadota</taxon>
        <taxon>Alphaproteobacteria</taxon>
        <taxon>Hyphomicrobiales</taxon>
        <taxon>Rhizobiaceae</taxon>
        <taxon>Hoeflea</taxon>
    </lineage>
</organism>
<dbReference type="SUPFAM" id="SSF53098">
    <property type="entry name" value="Ribonuclease H-like"/>
    <property type="match status" value="1"/>
</dbReference>
<name>A0ABT1CN89_9HYPH</name>
<dbReference type="InterPro" id="IPR034747">
    <property type="entry name" value="EXOI_SH3"/>
</dbReference>
<evidence type="ECO:0000259" key="2">
    <source>
        <dbReference type="PROSITE" id="PS51785"/>
    </source>
</evidence>
<dbReference type="EMBL" id="JAAAML010000001">
    <property type="protein sequence ID" value="MCO6407639.1"/>
    <property type="molecule type" value="Genomic_DNA"/>
</dbReference>
<dbReference type="Pfam" id="PF00929">
    <property type="entry name" value="RNase_T"/>
    <property type="match status" value="1"/>
</dbReference>
<proteinExistence type="predicted"/>
<dbReference type="Gene3D" id="3.30.420.10">
    <property type="entry name" value="Ribonuclease H-like superfamily/Ribonuclease H"/>
    <property type="match status" value="1"/>
</dbReference>
<feature type="domain" description="ExoI C-terminal" evidence="2">
    <location>
        <begin position="339"/>
        <end position="463"/>
    </location>
</feature>
<sequence>MPFIFYDLETSGLSKPFDQILQFGAIYADDDLNVIDQIDLRCRRRPEVVPSPGAMLVTNLKPSDLEEPNLSHYEMVRQIVAWISDKVPAIFIGHNSLDFDEDFLRRCFYRTLEAPYLTLQNGNTRADTMIIAHALHHHDTKNIAVPEVGGKPSFRLGPLARLNGIDFDESTAHDAFADIVATLELAKYMRDASPVVWDQMLKNVNLAGINELLKGSSLNYMSAVYFGRPFGFAVAEIGRSVDNQKEIALFDLAHNPDDYVNLGVMQLIRVLGKSPKVIRVAQANKQPILMPPTLPGAFLKPNGPDLQELQRRANVVVNATHFSEAVGEALPQRYLPKDKSAYVEEQIFDGFFADEDVALMNLFHHSDWPERTSIVTKFSDQRLHEIGNMIICEEAPQFATETQLDEYAQWVSYRKTTSDAVPWTTVTKAVVEANDLMNANPEKADQISEIKDYLISLADGAFE</sequence>
<gene>
    <name evidence="3" type="ORF">GTW23_05575</name>
</gene>
<dbReference type="InterPro" id="IPR036397">
    <property type="entry name" value="RNaseH_sf"/>
</dbReference>
<dbReference type="PANTHER" id="PTHR30231">
    <property type="entry name" value="DNA POLYMERASE III SUBUNIT EPSILON"/>
    <property type="match status" value="1"/>
</dbReference>
<evidence type="ECO:0000313" key="3">
    <source>
        <dbReference type="EMBL" id="MCO6407639.1"/>
    </source>
</evidence>
<dbReference type="RefSeq" id="WP_252914953.1">
    <property type="nucleotide sequence ID" value="NZ_JAAAML010000001.1"/>
</dbReference>
<keyword evidence="4" id="KW-1185">Reference proteome</keyword>
<dbReference type="PROSITE" id="PS51784">
    <property type="entry name" value="EXOI_SH3"/>
    <property type="match status" value="1"/>
</dbReference>
<dbReference type="SMART" id="SM00479">
    <property type="entry name" value="EXOIII"/>
    <property type="match status" value="1"/>
</dbReference>
<dbReference type="InterPro" id="IPR058561">
    <property type="entry name" value="Exonuc_1_C"/>
</dbReference>
<dbReference type="PANTHER" id="PTHR30231:SF41">
    <property type="entry name" value="DNA POLYMERASE III SUBUNIT EPSILON"/>
    <property type="match status" value="1"/>
</dbReference>
<dbReference type="PROSITE" id="PS51785">
    <property type="entry name" value="EXOI_C"/>
    <property type="match status" value="1"/>
</dbReference>
<reference evidence="3 4" key="1">
    <citation type="submission" date="2020-01" db="EMBL/GenBank/DDBJ databases">
        <title>Genomes of bacteria type strains.</title>
        <authorList>
            <person name="Chen J."/>
            <person name="Zhu S."/>
            <person name="Yang J."/>
        </authorList>
    </citation>
    <scope>NUCLEOTIDE SEQUENCE [LARGE SCALE GENOMIC DNA]</scope>
    <source>
        <strain evidence="3 4">DSM 16655</strain>
    </source>
</reference>